<dbReference type="InterPro" id="IPR028994">
    <property type="entry name" value="Integrin_alpha_N"/>
</dbReference>
<dbReference type="Pfam" id="PF14312">
    <property type="entry name" value="FG-GAP_2"/>
    <property type="match status" value="2"/>
</dbReference>
<feature type="compositionally biased region" description="Basic and acidic residues" evidence="7">
    <location>
        <begin position="406"/>
        <end position="421"/>
    </location>
</feature>
<keyword evidence="11" id="KW-1185">Reference proteome</keyword>
<evidence type="ECO:0000256" key="5">
    <source>
        <dbReference type="PROSITE-ProRule" id="PRU00235"/>
    </source>
</evidence>
<feature type="compositionally biased region" description="Low complexity" evidence="7">
    <location>
        <begin position="1528"/>
        <end position="1564"/>
    </location>
</feature>
<dbReference type="InterPro" id="IPR009091">
    <property type="entry name" value="RCC1/BLIP-II"/>
</dbReference>
<dbReference type="Gene3D" id="2.130.10.130">
    <property type="entry name" value="Integrin alpha, N-terminal"/>
    <property type="match status" value="1"/>
</dbReference>
<proteinExistence type="predicted"/>
<dbReference type="InterPro" id="IPR013519">
    <property type="entry name" value="Int_alpha_beta-p"/>
</dbReference>
<evidence type="ECO:0000313" key="11">
    <source>
        <dbReference type="Proteomes" id="UP001530400"/>
    </source>
</evidence>
<keyword evidence="3" id="KW-0677">Repeat</keyword>
<keyword evidence="2 8" id="KW-0732">Signal</keyword>
<dbReference type="EMBL" id="JALLPJ020001378">
    <property type="protein sequence ID" value="KAL3766847.1"/>
    <property type="molecule type" value="Genomic_DNA"/>
</dbReference>
<dbReference type="SMART" id="SM00191">
    <property type="entry name" value="Int_alpha"/>
    <property type="match status" value="5"/>
</dbReference>
<organism evidence="10 11">
    <name type="scientific">Cyclotella atomus</name>
    <dbReference type="NCBI Taxonomy" id="382360"/>
    <lineage>
        <taxon>Eukaryota</taxon>
        <taxon>Sar</taxon>
        <taxon>Stramenopiles</taxon>
        <taxon>Ochrophyta</taxon>
        <taxon>Bacillariophyta</taxon>
        <taxon>Coscinodiscophyceae</taxon>
        <taxon>Thalassiosirophycidae</taxon>
        <taxon>Stephanodiscales</taxon>
        <taxon>Stephanodiscaceae</taxon>
        <taxon>Cyclotella</taxon>
    </lineage>
</organism>
<name>A0ABD3MTS6_9STRA</name>
<feature type="region of interest" description="Disordered" evidence="7">
    <location>
        <begin position="1324"/>
        <end position="1600"/>
    </location>
</feature>
<dbReference type="PROSITE" id="PS50012">
    <property type="entry name" value="RCC1_3"/>
    <property type="match status" value="6"/>
</dbReference>
<feature type="compositionally biased region" description="Low complexity" evidence="7">
    <location>
        <begin position="1442"/>
        <end position="1476"/>
    </location>
</feature>
<dbReference type="InterPro" id="IPR000408">
    <property type="entry name" value="Reg_chr_condens"/>
</dbReference>
<feature type="repeat" description="RCC1" evidence="5">
    <location>
        <begin position="661"/>
        <end position="714"/>
    </location>
</feature>
<feature type="repeat" description="FG-GAP" evidence="6">
    <location>
        <begin position="1780"/>
        <end position="1835"/>
    </location>
</feature>
<dbReference type="InterPro" id="IPR051553">
    <property type="entry name" value="Ran_GTPase-activating"/>
</dbReference>
<feature type="compositionally biased region" description="Low complexity" evidence="7">
    <location>
        <begin position="1499"/>
        <end position="1518"/>
    </location>
</feature>
<evidence type="ECO:0000256" key="6">
    <source>
        <dbReference type="PROSITE-ProRule" id="PRU00803"/>
    </source>
</evidence>
<feature type="repeat" description="RCC1" evidence="5">
    <location>
        <begin position="1071"/>
        <end position="1120"/>
    </location>
</feature>
<evidence type="ECO:0000256" key="3">
    <source>
        <dbReference type="ARBA" id="ARBA00022737"/>
    </source>
</evidence>
<accession>A0ABD3MTS6</accession>
<feature type="compositionally biased region" description="Low complexity" evidence="7">
    <location>
        <begin position="330"/>
        <end position="342"/>
    </location>
</feature>
<feature type="repeat" description="RCC1" evidence="5">
    <location>
        <begin position="1275"/>
        <end position="1331"/>
    </location>
</feature>
<feature type="region of interest" description="Disordered" evidence="7">
    <location>
        <begin position="545"/>
        <end position="564"/>
    </location>
</feature>
<feature type="repeat" description="RCC1" evidence="5">
    <location>
        <begin position="1121"/>
        <end position="1171"/>
    </location>
</feature>
<evidence type="ECO:0000256" key="2">
    <source>
        <dbReference type="ARBA" id="ARBA00022729"/>
    </source>
</evidence>
<evidence type="ECO:0000256" key="4">
    <source>
        <dbReference type="ARBA" id="ARBA00023180"/>
    </source>
</evidence>
<dbReference type="PANTHER" id="PTHR45982">
    <property type="entry name" value="REGULATOR OF CHROMOSOME CONDENSATION"/>
    <property type="match status" value="1"/>
</dbReference>
<dbReference type="Proteomes" id="UP001530400">
    <property type="component" value="Unassembled WGS sequence"/>
</dbReference>
<evidence type="ECO:0000313" key="10">
    <source>
        <dbReference type="EMBL" id="KAL3766847.1"/>
    </source>
</evidence>
<sequence length="2031" mass="218228">MRSSHQRSSYITATALLLCISPCCHAQQYPWSRDYGLNALNTLSNSLSIGEGERRHRLTEHRKLKKVVSAIDDVQQNERELKRKDDAWAELSKKEKKEVSDDKQRGGSKKDELDRKDKEDNSKSTSKKESKSKEDDSKEDNKDKKKDKDKKDGTDKYYESLTKKEKKEYNKHGWKGDRHDDDEYEICICEDDEHHHRFLDVDTEWSDVDEEESSDAEWSYDESWVDSFELEQPQQPQHSMGRSLSNLFGVFGSNPTDESIAAGSMTTFAAKRSPNKGADQKKSKDWEYDGHNDEKVYKERGSKSSKSGRIKKSKNKGGKSLKKPPKGSKKSNGSSKSKGPSGSDKHSSKSKKLKSTKSSKPCKCRPTQKPHKTKRPTQKPHKTKRPTRRPSVVTEKPVPNIAPKPTTEKPARTMRPTDKPVRTSRPSFKPFGKPTRRPTIKTDKPVRTMRPTDKPVRTSRPSFKPFGRPTRRPSILTDKPVRTSRPSERPAIIVRPSNKPTSKPSQRPTPRPTEGDPSRKPTRRPTIQPTPKPTAPSTLTWYYWGAEEGLGGPPGQDQTLPEPGFGDDVFCPAAGPRYTLLVDGNGNAYASGFIESKPEYRGHFGVDPDELSAGSNSWKPIDRVNIDGRERNSPAFSQVYTGATGSANSGEMHSLLIDQNGNVYTTGDNNKGQLCLGDTEARFIPHKVTFDEDVDSPAIAAALGEDFTLILLANGKVYGCGSNEKGELGLGSNVKSVDTPNSDNGLSNIVELSSGLNFALFMSSTGKIYATGSNIYMQQCKDTSGVPVTSPKEITTLSKKIKAIEAGSESSYFLFFDGTVASCGRNDEGQLGDGTFIDRDKTAVIIPDDDKIVGLGSGPSSQSAFFIGENAIYGTGANDRNQLGIGQAGKVALPTAVEFDSSGLDIVGVSSSGTHTVACNQNVLTDAPTVSPSLSPESAPTPEPTPAITCKWLYWGANEGRGGEIGTNQETPLLVDEETNDVSTGPRYTLLVDANGNAYAAGFIESKFEYRGQFGVDPNKLSEGSNKKKLIDEVNVDGKTKAPPSFSKVYTGATGSANSGEMHSLLIDEDGDVYTTGNNNRGQLCLGDTEARFVPHKVGLPRPALAAALGEDFTLILLDNGKVYGCGSNEKGELGLGSNVKLAETPNSNNGLSDIKMLYSGLNYALFLSRAGKAYATGSNIYMQQCENSGGDPTTTPKMISKLRNEDVQSIMAGRESSYFLLKDGVVKSCGRNDEGQLGDGTFVDNEYVTVDIPDGNIITSIGSGSSAQSAYFFGETAVFGAGANDRFQLGIGEIGSRKFPVKIEFEDLPSVAGMEKISASGTQTVALDCPETTKRPTLKPTSKPTRSPTGKPTNKPTTATAKPVTPGTSRPTNAPTTASPSRSPSRKPTISPVKQGSPTRSPVTQSPSSSPSAKPSKSPSRRPSVSPSRKPTNSPVKQGLPTRSPVTQSPSSSPSEKPSKSPSRRPSVSPSRKPTNSPVKQRLPTRSPVTQSPSSFLSAKPSKSPSRRPSVSPSKAPIVGPNPSTFPPTSKSPTASPTTASPTIKAGDPSRSPTPAPSTSRPTQLPTRSPLLISSEPTRSPTPRPSVSPTSSPSVCNEVPELNNTIRFEARDPRETAELGYSVSVYKKTVIAGSIRATSSASIYAGAAYIFNFNYETQEWEYVQKIATPASRTGDQVGFSTSMRGRFVVLGSPFNSQFGNNTGQIFIYERGGDDSDTFTQLADKYGPNSTPNGNFGWSVSTNRNGTIAVGAPGERGNIGTVFIFKTLTFGQWQLVGKLEPDNIAASPSTYGNFGWSVAINDDNTVYVGAPFDESGGSKTGSVSIYTEVSNDSWSLLDRITPSDGNAGDQFGVSLDVDDSSTFIIGSNRARVNSQSGAGAAYVYEISDGKVDFVQKLVSEKPSASENYGESVSIEAGRIAVGAPNPGGIGTVYLYYNRTATNWDFSESVGPVNEEDGIDGQGILYGRAVGVSKNALAVGAPANYLGAPDSGSVYIYDVIVNNCNPATPSPTKSPSNVLQSRNNVGGSDEPL</sequence>
<evidence type="ECO:0000259" key="9">
    <source>
        <dbReference type="Pfam" id="PF25390"/>
    </source>
</evidence>
<feature type="compositionally biased region" description="Basic residues" evidence="7">
    <location>
        <begin position="348"/>
        <end position="388"/>
    </location>
</feature>
<feature type="repeat" description="RCC1" evidence="5">
    <location>
        <begin position="870"/>
        <end position="922"/>
    </location>
</feature>
<dbReference type="InterPro" id="IPR058923">
    <property type="entry name" value="RCC1-like_dom"/>
</dbReference>
<feature type="region of interest" description="Disordered" evidence="7">
    <location>
        <begin position="92"/>
        <end position="179"/>
    </location>
</feature>
<keyword evidence="1" id="KW-0344">Guanine-nucleotide releasing factor</keyword>
<keyword evidence="4" id="KW-0325">Glycoprotein</keyword>
<feature type="compositionally biased region" description="Polar residues" evidence="7">
    <location>
        <begin position="2007"/>
        <end position="2025"/>
    </location>
</feature>
<dbReference type="Pfam" id="PF25390">
    <property type="entry name" value="WD40_RLD"/>
    <property type="match status" value="1"/>
</dbReference>
<comment type="caution">
    <text evidence="10">The sequence shown here is derived from an EMBL/GenBank/DDBJ whole genome shotgun (WGS) entry which is preliminary data.</text>
</comment>
<feature type="signal peptide" evidence="8">
    <location>
        <begin position="1"/>
        <end position="26"/>
    </location>
</feature>
<dbReference type="PANTHER" id="PTHR45982:SF1">
    <property type="entry name" value="REGULATOR OF CHROMOSOME CONDENSATION"/>
    <property type="match status" value="1"/>
</dbReference>
<gene>
    <name evidence="10" type="ORF">ACHAWO_002285</name>
</gene>
<feature type="compositionally biased region" description="Low complexity" evidence="7">
    <location>
        <begin position="1349"/>
        <end position="1433"/>
    </location>
</feature>
<feature type="region of interest" description="Disordered" evidence="7">
    <location>
        <begin position="2007"/>
        <end position="2031"/>
    </location>
</feature>
<feature type="compositionally biased region" description="Polar residues" evidence="7">
    <location>
        <begin position="498"/>
        <end position="508"/>
    </location>
</feature>
<dbReference type="Gene3D" id="2.130.10.30">
    <property type="entry name" value="Regulator of chromosome condensation 1/beta-lactamase-inhibitor protein II"/>
    <property type="match status" value="4"/>
</dbReference>
<feature type="chain" id="PRO_5044886450" description="RCC1-like domain-containing protein" evidence="8">
    <location>
        <begin position="27"/>
        <end position="2031"/>
    </location>
</feature>
<feature type="repeat" description="RCC1" evidence="5">
    <location>
        <begin position="715"/>
        <end position="765"/>
    </location>
</feature>
<dbReference type="PRINTS" id="PR00633">
    <property type="entry name" value="RCCNDNSATION"/>
</dbReference>
<evidence type="ECO:0000256" key="7">
    <source>
        <dbReference type="SAM" id="MobiDB-lite"/>
    </source>
</evidence>
<dbReference type="PROSITE" id="PS51470">
    <property type="entry name" value="FG_GAP"/>
    <property type="match status" value="2"/>
</dbReference>
<dbReference type="SUPFAM" id="SSF50985">
    <property type="entry name" value="RCC1/BLIP-II"/>
    <property type="match status" value="2"/>
</dbReference>
<dbReference type="InterPro" id="IPR013517">
    <property type="entry name" value="FG-GAP"/>
</dbReference>
<feature type="compositionally biased region" description="Basic and acidic residues" evidence="7">
    <location>
        <begin position="440"/>
        <end position="456"/>
    </location>
</feature>
<reference evidence="10 11" key="1">
    <citation type="submission" date="2024-10" db="EMBL/GenBank/DDBJ databases">
        <title>Updated reference genomes for cyclostephanoid diatoms.</title>
        <authorList>
            <person name="Roberts W.R."/>
            <person name="Alverson A.J."/>
        </authorList>
    </citation>
    <scope>NUCLEOTIDE SEQUENCE [LARGE SCALE GENOMIC DNA]</scope>
    <source>
        <strain evidence="10 11">AJA010-31</strain>
    </source>
</reference>
<feature type="compositionally biased region" description="Polar residues" evidence="7">
    <location>
        <begin position="1488"/>
        <end position="1498"/>
    </location>
</feature>
<evidence type="ECO:0000256" key="8">
    <source>
        <dbReference type="SAM" id="SignalP"/>
    </source>
</evidence>
<feature type="region of interest" description="Disordered" evidence="7">
    <location>
        <begin position="249"/>
        <end position="538"/>
    </location>
</feature>
<feature type="domain" description="RCC1-like" evidence="9">
    <location>
        <begin position="542"/>
        <end position="918"/>
    </location>
</feature>
<protein>
    <recommendedName>
        <fullName evidence="9">RCC1-like domain-containing protein</fullName>
    </recommendedName>
</protein>
<dbReference type="Pfam" id="PF00415">
    <property type="entry name" value="RCC1"/>
    <property type="match status" value="1"/>
</dbReference>
<feature type="repeat" description="FG-GAP" evidence="6">
    <location>
        <begin position="1722"/>
        <end position="1774"/>
    </location>
</feature>
<evidence type="ECO:0000256" key="1">
    <source>
        <dbReference type="ARBA" id="ARBA00022658"/>
    </source>
</evidence>
<feature type="compositionally biased region" description="Basic and acidic residues" evidence="7">
    <location>
        <begin position="479"/>
        <end position="488"/>
    </location>
</feature>
<feature type="compositionally biased region" description="Basic residues" evidence="7">
    <location>
        <begin position="306"/>
        <end position="329"/>
    </location>
</feature>
<feature type="compositionally biased region" description="Basic and acidic residues" evidence="7">
    <location>
        <begin position="278"/>
        <end position="302"/>
    </location>
</feature>